<keyword evidence="14" id="KW-1185">Reference proteome</keyword>
<evidence type="ECO:0000256" key="3">
    <source>
        <dbReference type="ARBA" id="ARBA00022475"/>
    </source>
</evidence>
<dbReference type="Pfam" id="PF08407">
    <property type="entry name" value="Chitin_synth_1N"/>
    <property type="match status" value="1"/>
</dbReference>
<evidence type="ECO:0000256" key="2">
    <source>
        <dbReference type="ARBA" id="ARBA00012543"/>
    </source>
</evidence>
<feature type="transmembrane region" description="Helical" evidence="10">
    <location>
        <begin position="749"/>
        <end position="772"/>
    </location>
</feature>
<dbReference type="FunCoup" id="A0A1V8SHN4">
    <property type="interactions" value="130"/>
</dbReference>
<dbReference type="EC" id="2.4.1.16" evidence="2 10"/>
<evidence type="ECO:0000256" key="4">
    <source>
        <dbReference type="ARBA" id="ARBA00022676"/>
    </source>
</evidence>
<keyword evidence="7 10" id="KW-1133">Transmembrane helix</keyword>
<feature type="transmembrane region" description="Helical" evidence="10">
    <location>
        <begin position="879"/>
        <end position="899"/>
    </location>
</feature>
<feature type="transmembrane region" description="Helical" evidence="10">
    <location>
        <begin position="665"/>
        <end position="693"/>
    </location>
</feature>
<reference evidence="14" key="1">
    <citation type="submission" date="2017-03" db="EMBL/GenBank/DDBJ databases">
        <title>Genomes of endolithic fungi from Antarctica.</title>
        <authorList>
            <person name="Coleine C."/>
            <person name="Masonjones S."/>
            <person name="Stajich J.E."/>
        </authorList>
    </citation>
    <scope>NUCLEOTIDE SEQUENCE [LARGE SCALE GENOMIC DNA]</scope>
    <source>
        <strain evidence="14">CCFEE 5527</strain>
    </source>
</reference>
<dbReference type="InterPro" id="IPR029044">
    <property type="entry name" value="Nucleotide-diphossugar_trans"/>
</dbReference>
<keyword evidence="3 10" id="KW-1003">Cell membrane</keyword>
<dbReference type="AlphaFoldDB" id="A0A1V8SHN4"/>
<name>A0A1V8SHN4_9PEZI</name>
<dbReference type="PANTHER" id="PTHR22914:SF9">
    <property type="entry name" value="CHITIN SYNTHASE 1"/>
    <property type="match status" value="1"/>
</dbReference>
<evidence type="ECO:0000256" key="7">
    <source>
        <dbReference type="ARBA" id="ARBA00022989"/>
    </source>
</evidence>
<dbReference type="Pfam" id="PF01644">
    <property type="entry name" value="Chitin_synth_1"/>
    <property type="match status" value="1"/>
</dbReference>
<keyword evidence="9 10" id="KW-0961">Cell wall biogenesis/degradation</keyword>
<dbReference type="SUPFAM" id="SSF53448">
    <property type="entry name" value="Nucleotide-diphospho-sugar transferases"/>
    <property type="match status" value="1"/>
</dbReference>
<feature type="transmembrane region" description="Helical" evidence="10">
    <location>
        <begin position="633"/>
        <end position="653"/>
    </location>
</feature>
<gene>
    <name evidence="13" type="ORF">B0A48_15809</name>
</gene>
<evidence type="ECO:0000313" key="13">
    <source>
        <dbReference type="EMBL" id="OQN98547.1"/>
    </source>
</evidence>
<comment type="caution">
    <text evidence="13">The sequence shown here is derived from an EMBL/GenBank/DDBJ whole genome shotgun (WGS) entry which is preliminary data.</text>
</comment>
<evidence type="ECO:0000256" key="11">
    <source>
        <dbReference type="SAM" id="MobiDB-lite"/>
    </source>
</evidence>
<dbReference type="GO" id="GO:0004100">
    <property type="term" value="F:chitin synthase activity"/>
    <property type="evidence" value="ECO:0007669"/>
    <property type="project" value="UniProtKB-UniRule"/>
</dbReference>
<dbReference type="Proteomes" id="UP000192596">
    <property type="component" value="Unassembled WGS sequence"/>
</dbReference>
<protein>
    <recommendedName>
        <fullName evidence="2 10">Chitin synthase</fullName>
        <ecNumber evidence="2 10">2.4.1.16</ecNumber>
    </recommendedName>
</protein>
<keyword evidence="4 10" id="KW-0328">Glycosyltransferase</keyword>
<evidence type="ECO:0000256" key="1">
    <source>
        <dbReference type="ARBA" id="ARBA00004651"/>
    </source>
</evidence>
<comment type="similarity">
    <text evidence="10">Belongs to the chitin synthase family.</text>
</comment>
<dbReference type="GO" id="GO:0030428">
    <property type="term" value="C:cell septum"/>
    <property type="evidence" value="ECO:0007669"/>
    <property type="project" value="TreeGrafter"/>
</dbReference>
<dbReference type="CDD" id="cd04190">
    <property type="entry name" value="Chitin_synth_C"/>
    <property type="match status" value="1"/>
</dbReference>
<evidence type="ECO:0000256" key="9">
    <source>
        <dbReference type="ARBA" id="ARBA00023316"/>
    </source>
</evidence>
<feature type="transmembrane region" description="Helical" evidence="10">
    <location>
        <begin position="924"/>
        <end position="950"/>
    </location>
</feature>
<dbReference type="GO" id="GO:0006031">
    <property type="term" value="P:chitin biosynthetic process"/>
    <property type="evidence" value="ECO:0007669"/>
    <property type="project" value="UniProtKB-UniRule"/>
</dbReference>
<proteinExistence type="inferred from homology"/>
<dbReference type="GO" id="GO:0071555">
    <property type="term" value="P:cell wall organization"/>
    <property type="evidence" value="ECO:0007669"/>
    <property type="project" value="UniProtKB-KW"/>
</dbReference>
<dbReference type="STRING" id="1507870.A0A1V8SHN4"/>
<dbReference type="GO" id="GO:0005886">
    <property type="term" value="C:plasma membrane"/>
    <property type="evidence" value="ECO:0007669"/>
    <property type="project" value="UniProtKB-SubCell"/>
</dbReference>
<feature type="compositionally biased region" description="Basic and acidic residues" evidence="11">
    <location>
        <begin position="30"/>
        <end position="40"/>
    </location>
</feature>
<evidence type="ECO:0000256" key="6">
    <source>
        <dbReference type="ARBA" id="ARBA00022692"/>
    </source>
</evidence>
<dbReference type="InterPro" id="IPR004835">
    <property type="entry name" value="Chitin_synth"/>
</dbReference>
<dbReference type="PANTHER" id="PTHR22914">
    <property type="entry name" value="CHITIN SYNTHASE"/>
    <property type="match status" value="1"/>
</dbReference>
<feature type="transmembrane region" description="Helical" evidence="10">
    <location>
        <begin position="597"/>
        <end position="613"/>
    </location>
</feature>
<evidence type="ECO:0000313" key="14">
    <source>
        <dbReference type="Proteomes" id="UP000192596"/>
    </source>
</evidence>
<feature type="domain" description="Chitin synthase N-terminal" evidence="12">
    <location>
        <begin position="211"/>
        <end position="282"/>
    </location>
</feature>
<dbReference type="EMBL" id="NAJO01000045">
    <property type="protein sequence ID" value="OQN98547.1"/>
    <property type="molecule type" value="Genomic_DNA"/>
</dbReference>
<evidence type="ECO:0000256" key="5">
    <source>
        <dbReference type="ARBA" id="ARBA00022679"/>
    </source>
</evidence>
<evidence type="ECO:0000256" key="8">
    <source>
        <dbReference type="ARBA" id="ARBA00023136"/>
    </source>
</evidence>
<organism evidence="13 14">
    <name type="scientific">Cryoendolithus antarcticus</name>
    <dbReference type="NCBI Taxonomy" id="1507870"/>
    <lineage>
        <taxon>Eukaryota</taxon>
        <taxon>Fungi</taxon>
        <taxon>Dikarya</taxon>
        <taxon>Ascomycota</taxon>
        <taxon>Pezizomycotina</taxon>
        <taxon>Dothideomycetes</taxon>
        <taxon>Dothideomycetidae</taxon>
        <taxon>Cladosporiales</taxon>
        <taxon>Cladosporiaceae</taxon>
        <taxon>Cryoendolithus</taxon>
    </lineage>
</organism>
<feature type="region of interest" description="Disordered" evidence="11">
    <location>
        <begin position="127"/>
        <end position="203"/>
    </location>
</feature>
<evidence type="ECO:0000256" key="10">
    <source>
        <dbReference type="RuleBase" id="RU366040"/>
    </source>
</evidence>
<keyword evidence="6 10" id="KW-0812">Transmembrane</keyword>
<feature type="region of interest" description="Disordered" evidence="11">
    <location>
        <begin position="1"/>
        <end position="88"/>
    </location>
</feature>
<dbReference type="InterPro" id="IPR013616">
    <property type="entry name" value="Chitin_synth_N"/>
</dbReference>
<comment type="catalytic activity">
    <reaction evidence="10">
        <text>[(1-&gt;4)-N-acetyl-beta-D-glucosaminyl](n) + UDP-N-acetyl-alpha-D-glucosamine = [(1-&gt;4)-N-acetyl-beta-D-glucosaminyl](n+1) + UDP + H(+)</text>
        <dbReference type="Rhea" id="RHEA:16637"/>
        <dbReference type="Rhea" id="RHEA-COMP:9593"/>
        <dbReference type="Rhea" id="RHEA-COMP:9595"/>
        <dbReference type="ChEBI" id="CHEBI:15378"/>
        <dbReference type="ChEBI" id="CHEBI:17029"/>
        <dbReference type="ChEBI" id="CHEBI:57705"/>
        <dbReference type="ChEBI" id="CHEBI:58223"/>
        <dbReference type="EC" id="2.4.1.16"/>
    </reaction>
</comment>
<keyword evidence="8 10" id="KW-0472">Membrane</keyword>
<dbReference type="InParanoid" id="A0A1V8SHN4"/>
<sequence>MLTPIPRTGGYGHPQDDEDQYGSAANPFMDPRRRSPERHHTPLQTYQLDDRPYHEPLSIPMGPGPGPDTPGDRLEAQPTYSVAGMPSTFGHSEAYEDVHRMGYTPNPYEQAAHHSTADYGMTPQHERTDEYFHDPHGEEPYDPTYGEQTPRPGDAGHQYWQDDVDNRPILQPDTGPDPHQIQPADGMHPDLEGGYNDAPPPAANAPIRRWKTVKEVQLFNGNLVLDCPVPPRLLNQIQHAQPPERDEFTHMRYSAATCDPSEFHDKRFTLRQRLFAKPRHTELFIVVTMYNEEDELFARTMMGVIKNIEFMNSRTSSKTWGKEAWKKIVVCIVSDGRAKINPRTRAVLAAMGVYQDGIAKQQVNGEDVTAHIYEYTTQMNLKIEKGVVQVKKGNTPMQVLFCLKEKNQKKINSHRWFFQAFGEVLEPNICVLIDAGTRPGKDSIYQLWKAFDREPMCAGACGEIKAMLSGGRNLINPLVAAQNFEYKMSNILDKPLESAFGFISVLPGAFSAYRYIALQNDKAGQGPLEKYFAGEKMHGANAGIFTANMYLAEDRILCFELVSKRNCSWILQYVKSATGETDVPTEMADFILQRRRWLNGSFFAAVYALAHFYEIGRSHHSAIRKSMFLIEFAYQAFNMLFAWFAIGNFFLVFKILTTSLSQPILLGTAGLILGVLFEWVYLAVLMTCFVLALGNRPQGNNRYYLTQVYFWAIIMCYLLFASVFITVRSVQEQVKEGGFSFALLFTNKIFFTLIISMASTWVLYFVASFLFFDPWHMFTCFLQYLLLTPTYINILNVYAFCNTHDITWGTKGDDKPEKLPTATLKPGGKVDVAIPTDDADLNSQYENELRAFSSKYVTPKKVITPELKHEDYYKGFRSAVVLAWMFCNLALAAVVLNAGGVDRVNIGGSQQLDEDAVADQRATIYMAVVLYSVAVLSAIRFIGACWFLIVRLFRGV</sequence>
<dbReference type="OrthoDB" id="26569at2759"/>
<accession>A0A1V8SHN4</accession>
<evidence type="ECO:0000259" key="12">
    <source>
        <dbReference type="Pfam" id="PF08407"/>
    </source>
</evidence>
<keyword evidence="5 10" id="KW-0808">Transferase</keyword>
<comment type="function">
    <text evidence="10">Polymerizes chitin, a structural polymer of the cell wall and septum, by transferring the sugar moiety of UDP-GlcNAc to the non-reducing end of the growing chitin polymer.</text>
</comment>
<comment type="subcellular location">
    <subcellularLocation>
        <location evidence="1 10">Cell membrane</location>
        <topology evidence="1 10">Multi-pass membrane protein</topology>
    </subcellularLocation>
</comment>
<feature type="transmembrane region" description="Helical" evidence="10">
    <location>
        <begin position="784"/>
        <end position="801"/>
    </location>
</feature>
<feature type="compositionally biased region" description="Basic and acidic residues" evidence="11">
    <location>
        <begin position="127"/>
        <end position="139"/>
    </location>
</feature>
<feature type="transmembrane region" description="Helical" evidence="10">
    <location>
        <begin position="708"/>
        <end position="728"/>
    </location>
</feature>